<keyword evidence="5" id="KW-0326">Glycosidase</keyword>
<keyword evidence="9" id="KW-1185">Reference proteome</keyword>
<dbReference type="PANTHER" id="PTHR10030">
    <property type="entry name" value="ALPHA-L-FUCOSIDASE"/>
    <property type="match status" value="1"/>
</dbReference>
<feature type="chain" id="PRO_5045479615" description="alpha-L-fucosidase" evidence="6">
    <location>
        <begin position="20"/>
        <end position="463"/>
    </location>
</feature>
<reference evidence="9" key="1">
    <citation type="journal article" date="2019" name="Int. J. Syst. Evol. Microbiol.">
        <title>The Global Catalogue of Microorganisms (GCM) 10K type strain sequencing project: providing services to taxonomists for standard genome sequencing and annotation.</title>
        <authorList>
            <consortium name="The Broad Institute Genomics Platform"/>
            <consortium name="The Broad Institute Genome Sequencing Center for Infectious Disease"/>
            <person name="Wu L."/>
            <person name="Ma J."/>
        </authorList>
    </citation>
    <scope>NUCLEOTIDE SEQUENCE [LARGE SCALE GENOMIC DNA]</scope>
    <source>
        <strain evidence="9">JCM 18200</strain>
    </source>
</reference>
<evidence type="ECO:0000259" key="7">
    <source>
        <dbReference type="Pfam" id="PF01120"/>
    </source>
</evidence>
<evidence type="ECO:0000256" key="6">
    <source>
        <dbReference type="SAM" id="SignalP"/>
    </source>
</evidence>
<dbReference type="EC" id="3.2.1.51" evidence="2"/>
<sequence length="463" mass="51366">MKHFLTLLCLLFARFYANAQNTDVLPSPAHVAWADAEVGAIFHLDLVNFEPDYDWRNWGTHPSAKIFNPSKLNTDQWVQAAKSAGATYAVLVAKHCSGFSLWPTAAHDYSVKSSPWKNGKGDIVRDFIASCKKYGLKPGIYASASANGYLYVDNPGKVQKGSPVTQQQYNAIVKQQLTELWSNYGNLFEIWFDGGVLPVEAGGPDLAPLLKKLQPNAVIFQGPSDAKNLIRWVGNEEGKAPYPNWSRSDFTTSATGTIKIDSINGNPEGKIWCPGEADFPLRTGWQGGWFWKADGQKMLSTDALLQAYYTSVGRNSNMLLGIVIDTSGLVPQEDYTRLSAFGSILKGIKRTNIGGLSNKNGKSFELDLGQSHEINQVEIMEDIRFGERIRRYEVQAWIDHAWKTVAEGTSVGHKRLQVFETVKTPKVRLMIHTAQGEPRIKQFTVSKLATPVLQPLLTISTSR</sequence>
<evidence type="ECO:0000313" key="9">
    <source>
        <dbReference type="Proteomes" id="UP001501411"/>
    </source>
</evidence>
<dbReference type="SUPFAM" id="SSF51445">
    <property type="entry name" value="(Trans)glycosidases"/>
    <property type="match status" value="1"/>
</dbReference>
<evidence type="ECO:0000256" key="3">
    <source>
        <dbReference type="ARBA" id="ARBA00022729"/>
    </source>
</evidence>
<dbReference type="SUPFAM" id="SSF49785">
    <property type="entry name" value="Galactose-binding domain-like"/>
    <property type="match status" value="1"/>
</dbReference>
<dbReference type="RefSeq" id="WP_345233472.1">
    <property type="nucleotide sequence ID" value="NZ_BAABIQ010000042.1"/>
</dbReference>
<keyword evidence="4" id="KW-0378">Hydrolase</keyword>
<evidence type="ECO:0000256" key="4">
    <source>
        <dbReference type="ARBA" id="ARBA00022801"/>
    </source>
</evidence>
<dbReference type="InterPro" id="IPR017853">
    <property type="entry name" value="GH"/>
</dbReference>
<comment type="similarity">
    <text evidence="1">Belongs to the glycosyl hydrolase 29 family.</text>
</comment>
<dbReference type="InterPro" id="IPR008979">
    <property type="entry name" value="Galactose-bd-like_sf"/>
</dbReference>
<evidence type="ECO:0000256" key="2">
    <source>
        <dbReference type="ARBA" id="ARBA00012662"/>
    </source>
</evidence>
<name>A0ABP9BYJ9_9SPHI</name>
<dbReference type="SMART" id="SM00812">
    <property type="entry name" value="Alpha_L_fucos"/>
    <property type="match status" value="1"/>
</dbReference>
<keyword evidence="3 6" id="KW-0732">Signal</keyword>
<proteinExistence type="inferred from homology"/>
<evidence type="ECO:0000256" key="1">
    <source>
        <dbReference type="ARBA" id="ARBA00007951"/>
    </source>
</evidence>
<gene>
    <name evidence="8" type="ORF">GCM10023231_33620</name>
</gene>
<dbReference type="Pfam" id="PF01120">
    <property type="entry name" value="Alpha_L_fucos"/>
    <property type="match status" value="1"/>
</dbReference>
<feature type="signal peptide" evidence="6">
    <location>
        <begin position="1"/>
        <end position="19"/>
    </location>
</feature>
<evidence type="ECO:0000256" key="5">
    <source>
        <dbReference type="ARBA" id="ARBA00023295"/>
    </source>
</evidence>
<organism evidence="8 9">
    <name type="scientific">Olivibacter ginsenosidimutans</name>
    <dbReference type="NCBI Taxonomy" id="1176537"/>
    <lineage>
        <taxon>Bacteria</taxon>
        <taxon>Pseudomonadati</taxon>
        <taxon>Bacteroidota</taxon>
        <taxon>Sphingobacteriia</taxon>
        <taxon>Sphingobacteriales</taxon>
        <taxon>Sphingobacteriaceae</taxon>
        <taxon>Olivibacter</taxon>
    </lineage>
</organism>
<accession>A0ABP9BYJ9</accession>
<dbReference type="PANTHER" id="PTHR10030:SF37">
    <property type="entry name" value="ALPHA-L-FUCOSIDASE-RELATED"/>
    <property type="match status" value="1"/>
</dbReference>
<dbReference type="Gene3D" id="2.60.120.260">
    <property type="entry name" value="Galactose-binding domain-like"/>
    <property type="match status" value="1"/>
</dbReference>
<protein>
    <recommendedName>
        <fullName evidence="2">alpha-L-fucosidase</fullName>
        <ecNumber evidence="2">3.2.1.51</ecNumber>
    </recommendedName>
</protein>
<dbReference type="Proteomes" id="UP001501411">
    <property type="component" value="Unassembled WGS sequence"/>
</dbReference>
<dbReference type="InterPro" id="IPR000933">
    <property type="entry name" value="Glyco_hydro_29"/>
</dbReference>
<feature type="domain" description="Glycoside hydrolase family 29 N-terminal" evidence="7">
    <location>
        <begin position="48"/>
        <end position="346"/>
    </location>
</feature>
<evidence type="ECO:0000313" key="8">
    <source>
        <dbReference type="EMBL" id="GAA4802000.1"/>
    </source>
</evidence>
<dbReference type="EMBL" id="BAABIQ010000042">
    <property type="protein sequence ID" value="GAA4802000.1"/>
    <property type="molecule type" value="Genomic_DNA"/>
</dbReference>
<dbReference type="InterPro" id="IPR057739">
    <property type="entry name" value="Glyco_hydro_29_N"/>
</dbReference>
<comment type="caution">
    <text evidence="8">The sequence shown here is derived from an EMBL/GenBank/DDBJ whole genome shotgun (WGS) entry which is preliminary data.</text>
</comment>
<dbReference type="Gene3D" id="3.20.20.80">
    <property type="entry name" value="Glycosidases"/>
    <property type="match status" value="1"/>
</dbReference>
<dbReference type="Pfam" id="PF22633">
    <property type="entry name" value="F5_F8_type_C_2"/>
    <property type="match status" value="1"/>
</dbReference>